<dbReference type="Gene3D" id="2.60.120.380">
    <property type="match status" value="1"/>
</dbReference>
<sequence length="124" mass="13112">MNRRTVLYGSGAIFISALAGCSSDETGGTGDDDEPETVVDETIATASNYSVDADAGDVITVDITGYERGGSIRVVNVDGAVESIYRETVEADASFEVAIEDAGTYEIRAVPRGETKIRARIIRS</sequence>
<protein>
    <submittedName>
        <fullName evidence="1">Uncharacterized protein</fullName>
    </submittedName>
</protein>
<organism evidence="1 2">
    <name type="scientific">Natrinema soli</name>
    <dbReference type="NCBI Taxonomy" id="1930624"/>
    <lineage>
        <taxon>Archaea</taxon>
        <taxon>Methanobacteriati</taxon>
        <taxon>Methanobacteriota</taxon>
        <taxon>Stenosarchaea group</taxon>
        <taxon>Halobacteria</taxon>
        <taxon>Halobacteriales</taxon>
        <taxon>Natrialbaceae</taxon>
        <taxon>Natrinema</taxon>
    </lineage>
</organism>
<comment type="caution">
    <text evidence="1">The sequence shown here is derived from an EMBL/GenBank/DDBJ whole genome shotgun (WGS) entry which is preliminary data.</text>
</comment>
<evidence type="ECO:0000313" key="1">
    <source>
        <dbReference type="EMBL" id="MFC6767785.1"/>
    </source>
</evidence>
<evidence type="ECO:0000313" key="2">
    <source>
        <dbReference type="Proteomes" id="UP001596383"/>
    </source>
</evidence>
<name>A0ABD5SXG9_9EURY</name>
<dbReference type="AlphaFoldDB" id="A0ABD5SXG9"/>
<accession>A0ABD5SXG9</accession>
<dbReference type="EMBL" id="JBHSWV010000422">
    <property type="protein sequence ID" value="MFC6767785.1"/>
    <property type="molecule type" value="Genomic_DNA"/>
</dbReference>
<dbReference type="Proteomes" id="UP001596383">
    <property type="component" value="Unassembled WGS sequence"/>
</dbReference>
<dbReference type="RefSeq" id="WP_273740646.1">
    <property type="nucleotide sequence ID" value="NZ_JAQIVI010000422.1"/>
</dbReference>
<keyword evidence="2" id="KW-1185">Reference proteome</keyword>
<gene>
    <name evidence="1" type="ORF">ACFQE6_23155</name>
</gene>
<reference evidence="1 2" key="1">
    <citation type="journal article" date="2019" name="Int. J. Syst. Evol. Microbiol.">
        <title>The Global Catalogue of Microorganisms (GCM) 10K type strain sequencing project: providing services to taxonomists for standard genome sequencing and annotation.</title>
        <authorList>
            <consortium name="The Broad Institute Genomics Platform"/>
            <consortium name="The Broad Institute Genome Sequencing Center for Infectious Disease"/>
            <person name="Wu L."/>
            <person name="Ma J."/>
        </authorList>
    </citation>
    <scope>NUCLEOTIDE SEQUENCE [LARGE SCALE GENOMIC DNA]</scope>
    <source>
        <strain evidence="1 2">LMG 29247</strain>
    </source>
</reference>
<dbReference type="PROSITE" id="PS51257">
    <property type="entry name" value="PROKAR_LIPOPROTEIN"/>
    <property type="match status" value="1"/>
</dbReference>
<proteinExistence type="predicted"/>